<evidence type="ECO:0000313" key="4">
    <source>
        <dbReference type="Proteomes" id="UP000242814"/>
    </source>
</evidence>
<dbReference type="PANTHER" id="PTHR28187">
    <property type="entry name" value="PROTEIN RCR1-RELATED"/>
    <property type="match status" value="1"/>
</dbReference>
<evidence type="ECO:0000256" key="2">
    <source>
        <dbReference type="SAM" id="Phobius"/>
    </source>
</evidence>
<organism evidence="3 4">
    <name type="scientific">Paracoccidioides brasiliensis</name>
    <dbReference type="NCBI Taxonomy" id="121759"/>
    <lineage>
        <taxon>Eukaryota</taxon>
        <taxon>Fungi</taxon>
        <taxon>Dikarya</taxon>
        <taxon>Ascomycota</taxon>
        <taxon>Pezizomycotina</taxon>
        <taxon>Eurotiomycetes</taxon>
        <taxon>Eurotiomycetidae</taxon>
        <taxon>Onygenales</taxon>
        <taxon>Ajellomycetaceae</taxon>
        <taxon>Paracoccidioides</taxon>
    </lineage>
</organism>
<dbReference type="VEuPathDB" id="FungiDB:PADG_03675"/>
<feature type="transmembrane region" description="Helical" evidence="2">
    <location>
        <begin position="30"/>
        <end position="50"/>
    </location>
</feature>
<protein>
    <submittedName>
        <fullName evidence="3">Uncharacterized protein</fullName>
    </submittedName>
</protein>
<name>A0A1D2JIA7_PARBR</name>
<evidence type="ECO:0000256" key="1">
    <source>
        <dbReference type="SAM" id="MobiDB-lite"/>
    </source>
</evidence>
<reference evidence="3 4" key="1">
    <citation type="submission" date="2016-06" db="EMBL/GenBank/DDBJ databases">
        <authorList>
            <person name="Kjaerup R.B."/>
            <person name="Dalgaard T.S."/>
            <person name="Juul-Madsen H.R."/>
        </authorList>
    </citation>
    <scope>NUCLEOTIDE SEQUENCE [LARGE SCALE GENOMIC DNA]</scope>
    <source>
        <strain evidence="3 4">Pb300</strain>
    </source>
</reference>
<keyword evidence="2" id="KW-1133">Transmembrane helix</keyword>
<dbReference type="Pfam" id="PF12273">
    <property type="entry name" value="RCR"/>
    <property type="match status" value="1"/>
</dbReference>
<accession>A0A1D2JIA7</accession>
<dbReference type="EMBL" id="LZYO01000083">
    <property type="protein sequence ID" value="ODH37692.1"/>
    <property type="molecule type" value="Genomic_DNA"/>
</dbReference>
<dbReference type="GO" id="GO:0016192">
    <property type="term" value="P:vesicle-mediated transport"/>
    <property type="evidence" value="ECO:0007669"/>
    <property type="project" value="TreeGrafter"/>
</dbReference>
<dbReference type="PANTHER" id="PTHR28187:SF1">
    <property type="entry name" value="PROTEIN RCR1-RELATED"/>
    <property type="match status" value="1"/>
</dbReference>
<dbReference type="AlphaFoldDB" id="A0A1D2JIA7"/>
<gene>
    <name evidence="3" type="ORF">ACO22_02602</name>
</gene>
<dbReference type="InterPro" id="IPR020999">
    <property type="entry name" value="Chitin_synth_reg_RCR"/>
</dbReference>
<keyword evidence="2" id="KW-0812">Transmembrane</keyword>
<dbReference type="Proteomes" id="UP000242814">
    <property type="component" value="Unassembled WGS sequence"/>
</dbReference>
<comment type="caution">
    <text evidence="3">The sequence shown here is derived from an EMBL/GenBank/DDBJ whole genome shotgun (WGS) entry which is preliminary data.</text>
</comment>
<dbReference type="VEuPathDB" id="FungiDB:PABG_01727"/>
<evidence type="ECO:0000313" key="3">
    <source>
        <dbReference type="EMBL" id="ODH37692.1"/>
    </source>
</evidence>
<feature type="compositionally biased region" description="Low complexity" evidence="1">
    <location>
        <begin position="78"/>
        <end position="87"/>
    </location>
</feature>
<sequence length="147" mass="17162">MAIFRRNYCYTEFGTGRVFCRSPWSYWGRWVALVIIIIFTFMIFLAFACISSRRRRRRGQQPFHGTGWAAQPPFWQQGRQQNQYQYPSAPPPQYTQGNYYAQKPTPFGGQQYPPQEQGVELQPPQNVYRAGEQVYQAPVGPPPTMNK</sequence>
<proteinExistence type="predicted"/>
<feature type="region of interest" description="Disordered" evidence="1">
    <location>
        <begin position="78"/>
        <end position="123"/>
    </location>
</feature>
<dbReference type="OrthoDB" id="3556830at2759"/>
<keyword evidence="2" id="KW-0472">Membrane</keyword>